<evidence type="ECO:0000313" key="6">
    <source>
        <dbReference type="EMBL" id="GGC99844.1"/>
    </source>
</evidence>
<comment type="subcellular location">
    <subcellularLocation>
        <location evidence="1">Cytoplasm</location>
        <location evidence="1">Cytosol</location>
    </subcellularLocation>
</comment>
<keyword evidence="4" id="KW-0143">Chaperone</keyword>
<gene>
    <name evidence="6" type="ORF">GCM10011396_54200</name>
</gene>
<proteinExistence type="predicted"/>
<evidence type="ECO:0000256" key="5">
    <source>
        <dbReference type="ARBA" id="ARBA00093797"/>
    </source>
</evidence>
<keyword evidence="3" id="KW-1005">Bacterial flagellum biogenesis</keyword>
<dbReference type="RefSeq" id="WP_229751384.1">
    <property type="nucleotide sequence ID" value="NZ_BMED01000008.1"/>
</dbReference>
<dbReference type="AlphaFoldDB" id="A0A916V0S5"/>
<dbReference type="Proteomes" id="UP000637423">
    <property type="component" value="Unassembled WGS sequence"/>
</dbReference>
<evidence type="ECO:0000256" key="1">
    <source>
        <dbReference type="ARBA" id="ARBA00004514"/>
    </source>
</evidence>
<evidence type="ECO:0000256" key="3">
    <source>
        <dbReference type="ARBA" id="ARBA00022795"/>
    </source>
</evidence>
<protein>
    <recommendedName>
        <fullName evidence="5">Flagellar protein FliT</fullName>
    </recommendedName>
</protein>
<reference evidence="6" key="1">
    <citation type="journal article" date="2014" name="Int. J. Syst. Evol. Microbiol.">
        <title>Complete genome sequence of Corynebacterium casei LMG S-19264T (=DSM 44701T), isolated from a smear-ripened cheese.</title>
        <authorList>
            <consortium name="US DOE Joint Genome Institute (JGI-PGF)"/>
            <person name="Walter F."/>
            <person name="Albersmeier A."/>
            <person name="Kalinowski J."/>
            <person name="Ruckert C."/>
        </authorList>
    </citation>
    <scope>NUCLEOTIDE SEQUENCE</scope>
    <source>
        <strain evidence="6">CGMCC 1.10998</strain>
    </source>
</reference>
<dbReference type="InterPro" id="IPR008622">
    <property type="entry name" value="FliT"/>
</dbReference>
<sequence>MMNSEEIISIYEVVSEITDQMLVAAKSQDWEKFSDLESNCAKHIQTLRQEDSPAPLPPQSKEKKIKLIQKILADDREIRVITEPWMAHLSALMRNTGTARKLSNAYGSNRIG</sequence>
<dbReference type="Gene3D" id="1.20.58.380">
    <property type="entry name" value="Flagellar protein flit"/>
    <property type="match status" value="1"/>
</dbReference>
<dbReference type="GO" id="GO:0044781">
    <property type="term" value="P:bacterial-type flagellum organization"/>
    <property type="evidence" value="ECO:0007669"/>
    <property type="project" value="UniProtKB-KW"/>
</dbReference>
<evidence type="ECO:0000256" key="2">
    <source>
        <dbReference type="ARBA" id="ARBA00022490"/>
    </source>
</evidence>
<evidence type="ECO:0000313" key="7">
    <source>
        <dbReference type="Proteomes" id="UP000637423"/>
    </source>
</evidence>
<keyword evidence="2" id="KW-0963">Cytoplasm</keyword>
<dbReference type="EMBL" id="BMED01000008">
    <property type="protein sequence ID" value="GGC99844.1"/>
    <property type="molecule type" value="Genomic_DNA"/>
</dbReference>
<comment type="caution">
    <text evidence="6">The sequence shown here is derived from an EMBL/GenBank/DDBJ whole genome shotgun (WGS) entry which is preliminary data.</text>
</comment>
<reference evidence="6" key="2">
    <citation type="submission" date="2020-09" db="EMBL/GenBank/DDBJ databases">
        <authorList>
            <person name="Sun Q."/>
            <person name="Zhou Y."/>
        </authorList>
    </citation>
    <scope>NUCLEOTIDE SEQUENCE</scope>
    <source>
        <strain evidence="6">CGMCC 1.10998</strain>
    </source>
</reference>
<evidence type="ECO:0000256" key="4">
    <source>
        <dbReference type="ARBA" id="ARBA00023186"/>
    </source>
</evidence>
<keyword evidence="7" id="KW-1185">Reference proteome</keyword>
<name>A0A916V0S5_9BURK</name>
<dbReference type="Pfam" id="PF05400">
    <property type="entry name" value="FliT"/>
    <property type="match status" value="1"/>
</dbReference>
<accession>A0A916V0S5</accession>
<organism evidence="6 7">
    <name type="scientific">Undibacterium terreum</name>
    <dbReference type="NCBI Taxonomy" id="1224302"/>
    <lineage>
        <taxon>Bacteria</taxon>
        <taxon>Pseudomonadati</taxon>
        <taxon>Pseudomonadota</taxon>
        <taxon>Betaproteobacteria</taxon>
        <taxon>Burkholderiales</taxon>
        <taxon>Oxalobacteraceae</taxon>
        <taxon>Undibacterium</taxon>
    </lineage>
</organism>